<keyword evidence="3" id="KW-1185">Reference proteome</keyword>
<protein>
    <submittedName>
        <fullName evidence="2">HDOD domain protein</fullName>
    </submittedName>
</protein>
<dbReference type="PROSITE" id="PS51833">
    <property type="entry name" value="HDOD"/>
    <property type="match status" value="1"/>
</dbReference>
<organism evidence="2 3">
    <name type="scientific">Symmachiella dynata</name>
    <dbReference type="NCBI Taxonomy" id="2527995"/>
    <lineage>
        <taxon>Bacteria</taxon>
        <taxon>Pseudomonadati</taxon>
        <taxon>Planctomycetota</taxon>
        <taxon>Planctomycetia</taxon>
        <taxon>Planctomycetales</taxon>
        <taxon>Planctomycetaceae</taxon>
        <taxon>Symmachiella</taxon>
    </lineage>
</organism>
<dbReference type="EMBL" id="CP036276">
    <property type="protein sequence ID" value="QDU45598.1"/>
    <property type="molecule type" value="Genomic_DNA"/>
</dbReference>
<dbReference type="InterPro" id="IPR013976">
    <property type="entry name" value="HDOD"/>
</dbReference>
<dbReference type="InterPro" id="IPR052340">
    <property type="entry name" value="RNase_Y/CdgJ"/>
</dbReference>
<evidence type="ECO:0000313" key="3">
    <source>
        <dbReference type="Proteomes" id="UP000319383"/>
    </source>
</evidence>
<dbReference type="Pfam" id="PF08668">
    <property type="entry name" value="HDOD"/>
    <property type="match status" value="1"/>
</dbReference>
<dbReference type="PANTHER" id="PTHR33525">
    <property type="match status" value="1"/>
</dbReference>
<dbReference type="AlphaFoldDB" id="A0A517ZSY5"/>
<dbReference type="RefSeq" id="WP_145378092.1">
    <property type="nucleotide sequence ID" value="NZ_CAXBED010000072.1"/>
</dbReference>
<evidence type="ECO:0000313" key="2">
    <source>
        <dbReference type="EMBL" id="QDU45598.1"/>
    </source>
</evidence>
<dbReference type="PANTHER" id="PTHR33525:SF3">
    <property type="entry name" value="RIBONUCLEASE Y"/>
    <property type="match status" value="1"/>
</dbReference>
<proteinExistence type="predicted"/>
<dbReference type="OrthoDB" id="9784953at2"/>
<name>A0A517ZSY5_9PLAN</name>
<dbReference type="Proteomes" id="UP000319383">
    <property type="component" value="Chromosome"/>
</dbReference>
<dbReference type="SUPFAM" id="SSF109604">
    <property type="entry name" value="HD-domain/PDEase-like"/>
    <property type="match status" value="1"/>
</dbReference>
<feature type="domain" description="HDOD" evidence="1">
    <location>
        <begin position="26"/>
        <end position="220"/>
    </location>
</feature>
<dbReference type="Gene3D" id="1.10.3210.10">
    <property type="entry name" value="Hypothetical protein af1432"/>
    <property type="match status" value="1"/>
</dbReference>
<accession>A0A517ZSY5</accession>
<dbReference type="KEGG" id="sdyn:Mal52_40920"/>
<gene>
    <name evidence="2" type="ORF">Mal52_40920</name>
</gene>
<sequence length="303" mass="33773">MVDWTELRKSLIGEPEKSAIPTRVKVPILPLAVMKFNRRAEDPQVTAVELGKIIETDSGLTAALLRHINSAAVGLSQKATSAQQAVGLLGFRETSLYLVAKAMERSMQGRESKLINLRNFWAGNLERAIFAREVARLLGADQDLAFSAGMLQDFLLPALTNDMFTSYYGFTETQRERPRELVAFEEKSFGWNHALAAGQIMYGWEFPDDLICCVVLHHRGLKLFNDPQLRTTAAAAVAASSLMPDPLKQIPSGLDQLVKLGKKWKAFDLVKIADLVDREFAELSPVDNSQFSFRRYCQKALAV</sequence>
<evidence type="ECO:0000259" key="1">
    <source>
        <dbReference type="PROSITE" id="PS51833"/>
    </source>
</evidence>
<reference evidence="2 3" key="1">
    <citation type="submission" date="2019-02" db="EMBL/GenBank/DDBJ databases">
        <title>Deep-cultivation of Planctomycetes and their phenomic and genomic characterization uncovers novel biology.</title>
        <authorList>
            <person name="Wiegand S."/>
            <person name="Jogler M."/>
            <person name="Boedeker C."/>
            <person name="Pinto D."/>
            <person name="Vollmers J."/>
            <person name="Rivas-Marin E."/>
            <person name="Kohn T."/>
            <person name="Peeters S.H."/>
            <person name="Heuer A."/>
            <person name="Rast P."/>
            <person name="Oberbeckmann S."/>
            <person name="Bunk B."/>
            <person name="Jeske O."/>
            <person name="Meyerdierks A."/>
            <person name="Storesund J.E."/>
            <person name="Kallscheuer N."/>
            <person name="Luecker S."/>
            <person name="Lage O.M."/>
            <person name="Pohl T."/>
            <person name="Merkel B.J."/>
            <person name="Hornburger P."/>
            <person name="Mueller R.-W."/>
            <person name="Bruemmer F."/>
            <person name="Labrenz M."/>
            <person name="Spormann A.M."/>
            <person name="Op den Camp H."/>
            <person name="Overmann J."/>
            <person name="Amann R."/>
            <person name="Jetten M.S.M."/>
            <person name="Mascher T."/>
            <person name="Medema M.H."/>
            <person name="Devos D.P."/>
            <person name="Kaster A.-K."/>
            <person name="Ovreas L."/>
            <person name="Rohde M."/>
            <person name="Galperin M.Y."/>
            <person name="Jogler C."/>
        </authorList>
    </citation>
    <scope>NUCLEOTIDE SEQUENCE [LARGE SCALE GENOMIC DNA]</scope>
    <source>
        <strain evidence="2 3">Mal52</strain>
    </source>
</reference>